<accession>A0A852RWP9</accession>
<dbReference type="AlphaFoldDB" id="A0A852RWP9"/>
<gene>
    <name evidence="1" type="ORF">BJ958_004836</name>
</gene>
<evidence type="ECO:0000313" key="2">
    <source>
        <dbReference type="Proteomes" id="UP000582231"/>
    </source>
</evidence>
<protein>
    <submittedName>
        <fullName evidence="1">Uncharacterized protein</fullName>
    </submittedName>
</protein>
<sequence>MSKVTPRTSAPHLDESNQLERGDLLVGLDVEMYAEVLERGGQCVDEPGCGVELVLPRHVCAEPVAGIHPGNPELVVARVGPRLPDVDGSACLDHLQ</sequence>
<name>A0A852RWP9_9ACTN</name>
<dbReference type="RefSeq" id="WP_179729363.1">
    <property type="nucleotide sequence ID" value="NZ_BAABEF010000001.1"/>
</dbReference>
<reference evidence="1 2" key="1">
    <citation type="submission" date="2020-07" db="EMBL/GenBank/DDBJ databases">
        <title>Sequencing the genomes of 1000 actinobacteria strains.</title>
        <authorList>
            <person name="Klenk H.-P."/>
        </authorList>
    </citation>
    <scope>NUCLEOTIDE SEQUENCE [LARGE SCALE GENOMIC DNA]</scope>
    <source>
        <strain evidence="1 2">DSM 19082</strain>
    </source>
</reference>
<keyword evidence="2" id="KW-1185">Reference proteome</keyword>
<organism evidence="1 2">
    <name type="scientific">Nocardioides kongjuensis</name>
    <dbReference type="NCBI Taxonomy" id="349522"/>
    <lineage>
        <taxon>Bacteria</taxon>
        <taxon>Bacillati</taxon>
        <taxon>Actinomycetota</taxon>
        <taxon>Actinomycetes</taxon>
        <taxon>Propionibacteriales</taxon>
        <taxon>Nocardioidaceae</taxon>
        <taxon>Nocardioides</taxon>
    </lineage>
</organism>
<dbReference type="Proteomes" id="UP000582231">
    <property type="component" value="Unassembled WGS sequence"/>
</dbReference>
<evidence type="ECO:0000313" key="1">
    <source>
        <dbReference type="EMBL" id="NYD33290.1"/>
    </source>
</evidence>
<comment type="caution">
    <text evidence="1">The sequence shown here is derived from an EMBL/GenBank/DDBJ whole genome shotgun (WGS) entry which is preliminary data.</text>
</comment>
<proteinExistence type="predicted"/>
<dbReference type="EMBL" id="JACCBF010000001">
    <property type="protein sequence ID" value="NYD33290.1"/>
    <property type="molecule type" value="Genomic_DNA"/>
</dbReference>